<proteinExistence type="predicted"/>
<dbReference type="Gene3D" id="3.30.450.20">
    <property type="entry name" value="PAS domain"/>
    <property type="match status" value="1"/>
</dbReference>
<dbReference type="EC" id="2.7.13.3" evidence="2"/>
<evidence type="ECO:0000256" key="7">
    <source>
        <dbReference type="ARBA" id="ARBA00022840"/>
    </source>
</evidence>
<dbReference type="Gene3D" id="3.30.565.10">
    <property type="entry name" value="Histidine kinase-like ATPase, C-terminal domain"/>
    <property type="match status" value="1"/>
</dbReference>
<dbReference type="GO" id="GO:0004673">
    <property type="term" value="F:protein histidine kinase activity"/>
    <property type="evidence" value="ECO:0007669"/>
    <property type="project" value="UniProtKB-EC"/>
</dbReference>
<dbReference type="Pfam" id="PF07568">
    <property type="entry name" value="HisKA_2"/>
    <property type="match status" value="1"/>
</dbReference>
<evidence type="ECO:0000256" key="5">
    <source>
        <dbReference type="ARBA" id="ARBA00022741"/>
    </source>
</evidence>
<feature type="domain" description="Histidine kinase" evidence="9">
    <location>
        <begin position="294"/>
        <end position="487"/>
    </location>
</feature>
<dbReference type="Pfam" id="PF02518">
    <property type="entry name" value="HATPase_c"/>
    <property type="match status" value="1"/>
</dbReference>
<keyword evidence="3" id="KW-0597">Phosphoprotein</keyword>
<evidence type="ECO:0000256" key="6">
    <source>
        <dbReference type="ARBA" id="ARBA00022777"/>
    </source>
</evidence>
<dbReference type="EMBL" id="VFOR01000002">
    <property type="protein sequence ID" value="TQL57609.1"/>
    <property type="molecule type" value="Genomic_DNA"/>
</dbReference>
<dbReference type="GO" id="GO:0000160">
    <property type="term" value="P:phosphorelay signal transduction system"/>
    <property type="evidence" value="ECO:0007669"/>
    <property type="project" value="UniProtKB-KW"/>
</dbReference>
<evidence type="ECO:0000256" key="3">
    <source>
        <dbReference type="ARBA" id="ARBA00022553"/>
    </source>
</evidence>
<dbReference type="Gene3D" id="3.30.450.280">
    <property type="entry name" value="GAF domain"/>
    <property type="match status" value="1"/>
</dbReference>
<protein>
    <recommendedName>
        <fullName evidence="2">histidine kinase</fullName>
        <ecNumber evidence="2">2.7.13.3</ecNumber>
    </recommendedName>
</protein>
<evidence type="ECO:0000313" key="10">
    <source>
        <dbReference type="EMBL" id="TQL57609.1"/>
    </source>
</evidence>
<organism evidence="10 11">
    <name type="scientific">Propioniferax innocua</name>
    <dbReference type="NCBI Taxonomy" id="1753"/>
    <lineage>
        <taxon>Bacteria</taxon>
        <taxon>Bacillati</taxon>
        <taxon>Actinomycetota</taxon>
        <taxon>Actinomycetes</taxon>
        <taxon>Propionibacteriales</taxon>
        <taxon>Propionibacteriaceae</taxon>
        <taxon>Propioniferax</taxon>
    </lineage>
</organism>
<dbReference type="PRINTS" id="PR00344">
    <property type="entry name" value="BCTRLSENSOR"/>
</dbReference>
<dbReference type="Pfam" id="PF12282">
    <property type="entry name" value="GAF_PdtaS"/>
    <property type="match status" value="1"/>
</dbReference>
<dbReference type="InterPro" id="IPR011102">
    <property type="entry name" value="Sig_transdc_His_kinase_HWE"/>
</dbReference>
<dbReference type="InterPro" id="IPR036890">
    <property type="entry name" value="HATPase_C_sf"/>
</dbReference>
<dbReference type="InterPro" id="IPR038424">
    <property type="entry name" value="H_kinase_PdtaS_GAF_sf"/>
</dbReference>
<name>A0A542ZB92_9ACTN</name>
<dbReference type="SMART" id="SM00911">
    <property type="entry name" value="HWE_HK"/>
    <property type="match status" value="1"/>
</dbReference>
<keyword evidence="5" id="KW-0547">Nucleotide-binding</keyword>
<evidence type="ECO:0000313" key="11">
    <source>
        <dbReference type="Proteomes" id="UP000316196"/>
    </source>
</evidence>
<gene>
    <name evidence="10" type="ORF">FB460_1443</name>
</gene>
<dbReference type="InterPro" id="IPR011495">
    <property type="entry name" value="Sig_transdc_His_kin_sub2_dim/P"/>
</dbReference>
<dbReference type="InterPro" id="IPR003594">
    <property type="entry name" value="HATPase_dom"/>
</dbReference>
<dbReference type="PANTHER" id="PTHR41523">
    <property type="entry name" value="TWO-COMPONENT SYSTEM SENSOR PROTEIN"/>
    <property type="match status" value="1"/>
</dbReference>
<dbReference type="Proteomes" id="UP000316196">
    <property type="component" value="Unassembled WGS sequence"/>
</dbReference>
<dbReference type="InterPro" id="IPR005467">
    <property type="entry name" value="His_kinase_dom"/>
</dbReference>
<keyword evidence="8" id="KW-0902">Two-component regulatory system</keyword>
<comment type="caution">
    <text evidence="10">The sequence shown here is derived from an EMBL/GenBank/DDBJ whole genome shotgun (WGS) entry which is preliminary data.</text>
</comment>
<dbReference type="InterPro" id="IPR022066">
    <property type="entry name" value="PdtaS_GAF"/>
</dbReference>
<keyword evidence="11" id="KW-1185">Reference proteome</keyword>
<keyword evidence="4" id="KW-0808">Transferase</keyword>
<evidence type="ECO:0000256" key="1">
    <source>
        <dbReference type="ARBA" id="ARBA00000085"/>
    </source>
</evidence>
<sequence>MASLTQLIAEHSTIAPADERWLVTLVAEWQLWADLSFSDLVLWIPDEDPAMWWAAAQTRPATGPTAIDNDVIGECLAYEFDEAVLIAGETGEICELSENRLQAGVPVDIKAVPIVRAGRIIGVVECHTNQMGIRMPGELEDGYREAAGLITGMVHRAEFPVSGQSFNQEMSPRVGDGVIRIDALGTVLQATPNAITCYRRLGIQSHPLHENLPALTQRLAGDPVEPVGESWRSLFLPSEVTEFGIEGVRGAVRLRVVPLRTVSKPAGAVVLCRDVTEIAQLDRKLVSKNATIREIHHRVKNNLQTVAALLRMQGRRMTQPEARDALNEAMQRVSAIAVVHETLSQSFDEVVDFDEVADRVLRMAATVSIAMDTDGVRTTRTGSFGPVPAQVATNLSLVVTELVQNAVEHGADGGNSNVVMHVERDDRQVRVMVSDDGVGLPEGFDPAATGSLGLSIVRTLVEEMGGTFVLHNRVDVPGAVAEVTVQL</sequence>
<dbReference type="SMART" id="SM00387">
    <property type="entry name" value="HATPase_c"/>
    <property type="match status" value="1"/>
</dbReference>
<evidence type="ECO:0000256" key="2">
    <source>
        <dbReference type="ARBA" id="ARBA00012438"/>
    </source>
</evidence>
<dbReference type="GO" id="GO:0005524">
    <property type="term" value="F:ATP binding"/>
    <property type="evidence" value="ECO:0007669"/>
    <property type="project" value="UniProtKB-KW"/>
</dbReference>
<dbReference type="SUPFAM" id="SSF55874">
    <property type="entry name" value="ATPase domain of HSP90 chaperone/DNA topoisomerase II/histidine kinase"/>
    <property type="match status" value="1"/>
</dbReference>
<keyword evidence="6 10" id="KW-0418">Kinase</keyword>
<reference evidence="10 11" key="1">
    <citation type="submission" date="2019-06" db="EMBL/GenBank/DDBJ databases">
        <title>Sequencing the genomes of 1000 actinobacteria strains.</title>
        <authorList>
            <person name="Klenk H.-P."/>
        </authorList>
    </citation>
    <scope>NUCLEOTIDE SEQUENCE [LARGE SCALE GENOMIC DNA]</scope>
    <source>
        <strain evidence="10 11">DSM 8251</strain>
    </source>
</reference>
<dbReference type="OrthoDB" id="9767435at2"/>
<keyword evidence="7" id="KW-0067">ATP-binding</keyword>
<dbReference type="RefSeq" id="WP_142093471.1">
    <property type="nucleotide sequence ID" value="NZ_BAAAMD010000003.1"/>
</dbReference>
<accession>A0A542ZB92</accession>
<dbReference type="AlphaFoldDB" id="A0A542ZB92"/>
<comment type="catalytic activity">
    <reaction evidence="1">
        <text>ATP + protein L-histidine = ADP + protein N-phospho-L-histidine.</text>
        <dbReference type="EC" id="2.7.13.3"/>
    </reaction>
</comment>
<evidence type="ECO:0000256" key="8">
    <source>
        <dbReference type="ARBA" id="ARBA00023012"/>
    </source>
</evidence>
<evidence type="ECO:0000256" key="4">
    <source>
        <dbReference type="ARBA" id="ARBA00022679"/>
    </source>
</evidence>
<dbReference type="PANTHER" id="PTHR41523:SF8">
    <property type="entry name" value="ETHYLENE RESPONSE SENSOR PROTEIN"/>
    <property type="match status" value="1"/>
</dbReference>
<evidence type="ECO:0000259" key="9">
    <source>
        <dbReference type="PROSITE" id="PS50109"/>
    </source>
</evidence>
<dbReference type="InterPro" id="IPR004358">
    <property type="entry name" value="Sig_transdc_His_kin-like_C"/>
</dbReference>
<dbReference type="PROSITE" id="PS50109">
    <property type="entry name" value="HIS_KIN"/>
    <property type="match status" value="1"/>
</dbReference>